<evidence type="ECO:0000313" key="1">
    <source>
        <dbReference type="EMBL" id="RZC65809.1"/>
    </source>
</evidence>
<name>A0A4Y7K1J6_PAPSO</name>
<proteinExistence type="predicted"/>
<sequence length="174" mass="19492">MAIPLPLMSNAATATPTKRDGIYVAAMPLRASKGPAQLIMSLTYSLNLWDLQHYMVIIKPNSPQPQSQAFVFDFQPQDPENISVAVSALSGRRVPGALLVRKLAKLPNRKCWFVGYSSVDSISRANKFNEVWETDLRIGLHDCRDYTNELVECLIGEKQVLERLRGSLDAFQEL</sequence>
<dbReference type="PANTHER" id="PTHR36342">
    <property type="entry name" value="PTB DOMAIN ENGULFMENT ADAPTER"/>
    <property type="match status" value="1"/>
</dbReference>
<dbReference type="OrthoDB" id="1920822at2759"/>
<reference evidence="1 2" key="1">
    <citation type="journal article" date="2018" name="Science">
        <title>The opium poppy genome and morphinan production.</title>
        <authorList>
            <person name="Guo L."/>
            <person name="Winzer T."/>
            <person name="Yang X."/>
            <person name="Li Y."/>
            <person name="Ning Z."/>
            <person name="He Z."/>
            <person name="Teodor R."/>
            <person name="Lu Y."/>
            <person name="Bowser T.A."/>
            <person name="Graham I.A."/>
            <person name="Ye K."/>
        </authorList>
    </citation>
    <scope>NUCLEOTIDE SEQUENCE [LARGE SCALE GENOMIC DNA]</scope>
    <source>
        <strain evidence="2">cv. HN1</strain>
        <tissue evidence="1">Leaves</tissue>
    </source>
</reference>
<dbReference type="PANTHER" id="PTHR36342:SF1">
    <property type="entry name" value="PTB DOMAIN ENGULFMENT ADAPTER"/>
    <property type="match status" value="1"/>
</dbReference>
<organism evidence="1 2">
    <name type="scientific">Papaver somniferum</name>
    <name type="common">Opium poppy</name>
    <dbReference type="NCBI Taxonomy" id="3469"/>
    <lineage>
        <taxon>Eukaryota</taxon>
        <taxon>Viridiplantae</taxon>
        <taxon>Streptophyta</taxon>
        <taxon>Embryophyta</taxon>
        <taxon>Tracheophyta</taxon>
        <taxon>Spermatophyta</taxon>
        <taxon>Magnoliopsida</taxon>
        <taxon>Ranunculales</taxon>
        <taxon>Papaveraceae</taxon>
        <taxon>Papaveroideae</taxon>
        <taxon>Papaver</taxon>
    </lineage>
</organism>
<protein>
    <recommendedName>
        <fullName evidence="3">PTB domain-containing protein</fullName>
    </recommendedName>
</protein>
<keyword evidence="2" id="KW-1185">Reference proteome</keyword>
<evidence type="ECO:0008006" key="3">
    <source>
        <dbReference type="Google" id="ProtNLM"/>
    </source>
</evidence>
<dbReference type="OMA" id="DCRDFTN"/>
<dbReference type="Proteomes" id="UP000316621">
    <property type="component" value="Chromosome 6"/>
</dbReference>
<dbReference type="AlphaFoldDB" id="A0A4Y7K1J6"/>
<dbReference type="Gramene" id="RZC65809">
    <property type="protein sequence ID" value="RZC65809"/>
    <property type="gene ID" value="C5167_009499"/>
</dbReference>
<gene>
    <name evidence="1" type="ORF">C5167_009499</name>
</gene>
<evidence type="ECO:0000313" key="2">
    <source>
        <dbReference type="Proteomes" id="UP000316621"/>
    </source>
</evidence>
<dbReference type="EMBL" id="CM010720">
    <property type="protein sequence ID" value="RZC65809.1"/>
    <property type="molecule type" value="Genomic_DNA"/>
</dbReference>
<accession>A0A4Y7K1J6</accession>